<evidence type="ECO:0000259" key="6">
    <source>
        <dbReference type="PROSITE" id="PS51081"/>
    </source>
</evidence>
<keyword evidence="1" id="KW-0479">Metal-binding</keyword>
<feature type="region of interest" description="Disordered" evidence="5">
    <location>
        <begin position="1"/>
        <end position="126"/>
    </location>
</feature>
<feature type="region of interest" description="Disordered" evidence="5">
    <location>
        <begin position="154"/>
        <end position="185"/>
    </location>
</feature>
<feature type="compositionally biased region" description="Basic and acidic residues" evidence="5">
    <location>
        <begin position="78"/>
        <end position="91"/>
    </location>
</feature>
<dbReference type="GO" id="GO:0016567">
    <property type="term" value="P:protein ubiquitination"/>
    <property type="evidence" value="ECO:0007669"/>
    <property type="project" value="UniProtKB-UniPathway"/>
</dbReference>
<keyword evidence="2 4" id="KW-0863">Zinc-finger</keyword>
<dbReference type="OrthoDB" id="675760at2759"/>
<dbReference type="GO" id="GO:0061630">
    <property type="term" value="F:ubiquitin protein ligase activity"/>
    <property type="evidence" value="ECO:0007669"/>
    <property type="project" value="TreeGrafter"/>
</dbReference>
<evidence type="ECO:0000256" key="3">
    <source>
        <dbReference type="ARBA" id="ARBA00022833"/>
    </source>
</evidence>
<dbReference type="PANTHER" id="PTHR10315:SF162">
    <property type="entry name" value="RING-TYPE E3 UBIQUITIN TRANSFERASE"/>
    <property type="match status" value="1"/>
</dbReference>
<dbReference type="PANTHER" id="PTHR10315">
    <property type="entry name" value="E3 UBIQUITIN PROTEIN LIGASE SIAH"/>
    <property type="match status" value="1"/>
</dbReference>
<feature type="compositionally biased region" description="Low complexity" evidence="5">
    <location>
        <begin position="55"/>
        <end position="65"/>
    </location>
</feature>
<evidence type="ECO:0000256" key="1">
    <source>
        <dbReference type="ARBA" id="ARBA00022723"/>
    </source>
</evidence>
<dbReference type="EMBL" id="JACEFO010001653">
    <property type="protein sequence ID" value="KAF8725918.1"/>
    <property type="molecule type" value="Genomic_DNA"/>
</dbReference>
<dbReference type="InterPro" id="IPR013083">
    <property type="entry name" value="Znf_RING/FYVE/PHD"/>
</dbReference>
<accession>A0A835F280</accession>
<keyword evidence="3" id="KW-0862">Zinc</keyword>
<organism evidence="7 8">
    <name type="scientific">Digitaria exilis</name>
    <dbReference type="NCBI Taxonomy" id="1010633"/>
    <lineage>
        <taxon>Eukaryota</taxon>
        <taxon>Viridiplantae</taxon>
        <taxon>Streptophyta</taxon>
        <taxon>Embryophyta</taxon>
        <taxon>Tracheophyta</taxon>
        <taxon>Spermatophyta</taxon>
        <taxon>Magnoliopsida</taxon>
        <taxon>Liliopsida</taxon>
        <taxon>Poales</taxon>
        <taxon>Poaceae</taxon>
        <taxon>PACMAD clade</taxon>
        <taxon>Panicoideae</taxon>
        <taxon>Panicodae</taxon>
        <taxon>Paniceae</taxon>
        <taxon>Anthephorinae</taxon>
        <taxon>Digitaria</taxon>
    </lineage>
</organism>
<comment type="caution">
    <text evidence="7">The sequence shown here is derived from an EMBL/GenBank/DDBJ whole genome shotgun (WGS) entry which is preliminary data.</text>
</comment>
<sequence>MNGEAAPASPNRGPTRPRTVPPLVGGFNPVGAEEFEQYQAHANEPCTQALERSLPRSPHTSLPSLSRRRRSLAPLNEHCTEVEEARQRRTIEASAMAEEGEASLGRKKTRITPPPPPSLPHVTGSNGSFGDIDEIIIEESQGNGANLESAVGTEFAEEHEEEPMDTSPGVDEQVSPERTSPSPVVADVTVTDGDALRCGVCFLALRPPIFQVRRSTSPPNYTNALQCEVGHVVCSSCRDKLEDESAAAGNKCHVCGVAMTTRGYRRCHAMERLVDSIRVPCPYATHGCAATPAFHGRDAHALACPHAPCPCPGKACGFVGSTAALLDHFAATHSWPIATNVRAGERFTARLRYGFNFVLLADDDGGVDQKRLFLLNWTRDSLGDAVSVICIHPHASGGSASDAQPQCELVFSRYGDDGTLYTRHYQKSEFQVACTDLFDGLPSTDVASSSSCRIPFLEKRRAACRSKPLSYQLARSFSFGRLLYLPLRLC</sequence>
<evidence type="ECO:0000313" key="7">
    <source>
        <dbReference type="EMBL" id="KAF8725918.1"/>
    </source>
</evidence>
<evidence type="ECO:0000256" key="2">
    <source>
        <dbReference type="ARBA" id="ARBA00022771"/>
    </source>
</evidence>
<evidence type="ECO:0000256" key="5">
    <source>
        <dbReference type="SAM" id="MobiDB-lite"/>
    </source>
</evidence>
<dbReference type="InterPro" id="IPR013010">
    <property type="entry name" value="Znf_SIAH"/>
</dbReference>
<dbReference type="InterPro" id="IPR052088">
    <property type="entry name" value="E3_ubiquitin-ligase_SINA"/>
</dbReference>
<reference evidence="7" key="1">
    <citation type="submission" date="2020-07" db="EMBL/GenBank/DDBJ databases">
        <title>Genome sequence and genetic diversity analysis of an under-domesticated orphan crop, white fonio (Digitaria exilis).</title>
        <authorList>
            <person name="Bennetzen J.L."/>
            <person name="Chen S."/>
            <person name="Ma X."/>
            <person name="Wang X."/>
            <person name="Yssel A.E.J."/>
            <person name="Chaluvadi S.R."/>
            <person name="Johnson M."/>
            <person name="Gangashetty P."/>
            <person name="Hamidou F."/>
            <person name="Sanogo M.D."/>
            <person name="Zwaenepoel A."/>
            <person name="Wallace J."/>
            <person name="Van De Peer Y."/>
            <person name="Van Deynze A."/>
        </authorList>
    </citation>
    <scope>NUCLEOTIDE SEQUENCE</scope>
    <source>
        <tissue evidence="7">Leaves</tissue>
    </source>
</reference>
<dbReference type="Proteomes" id="UP000636709">
    <property type="component" value="Unassembled WGS sequence"/>
</dbReference>
<proteinExistence type="predicted"/>
<feature type="domain" description="SIAH-type" evidence="6">
    <location>
        <begin position="276"/>
        <end position="334"/>
    </location>
</feature>
<dbReference type="PROSITE" id="PS51081">
    <property type="entry name" value="ZF_SIAH"/>
    <property type="match status" value="1"/>
</dbReference>
<dbReference type="GO" id="GO:0008270">
    <property type="term" value="F:zinc ion binding"/>
    <property type="evidence" value="ECO:0007669"/>
    <property type="project" value="UniProtKB-KW"/>
</dbReference>
<feature type="compositionally biased region" description="Acidic residues" evidence="5">
    <location>
        <begin position="155"/>
        <end position="164"/>
    </location>
</feature>
<protein>
    <recommendedName>
        <fullName evidence="6">SIAH-type domain-containing protein</fullName>
    </recommendedName>
</protein>
<dbReference type="Gene3D" id="3.30.40.10">
    <property type="entry name" value="Zinc/RING finger domain, C3HC4 (zinc finger)"/>
    <property type="match status" value="1"/>
</dbReference>
<dbReference type="GO" id="GO:0005737">
    <property type="term" value="C:cytoplasm"/>
    <property type="evidence" value="ECO:0007669"/>
    <property type="project" value="TreeGrafter"/>
</dbReference>
<dbReference type="AlphaFoldDB" id="A0A835F280"/>
<dbReference type="UniPathway" id="UPA00143"/>
<dbReference type="SUPFAM" id="SSF49599">
    <property type="entry name" value="TRAF domain-like"/>
    <property type="match status" value="1"/>
</dbReference>
<evidence type="ECO:0000313" key="8">
    <source>
        <dbReference type="Proteomes" id="UP000636709"/>
    </source>
</evidence>
<keyword evidence="8" id="KW-1185">Reference proteome</keyword>
<name>A0A835F280_9POAL</name>
<evidence type="ECO:0000256" key="4">
    <source>
        <dbReference type="PROSITE-ProRule" id="PRU00455"/>
    </source>
</evidence>
<gene>
    <name evidence="7" type="ORF">HU200_020486</name>
</gene>
<dbReference type="Pfam" id="PF21361">
    <property type="entry name" value="Sina_ZnF"/>
    <property type="match status" value="1"/>
</dbReference>